<keyword evidence="3 6" id="KW-0812">Transmembrane</keyword>
<organism evidence="7 8">
    <name type="scientific">Methylocucumis oryzae</name>
    <dbReference type="NCBI Taxonomy" id="1632867"/>
    <lineage>
        <taxon>Bacteria</taxon>
        <taxon>Pseudomonadati</taxon>
        <taxon>Pseudomonadota</taxon>
        <taxon>Gammaproteobacteria</taxon>
        <taxon>Methylococcales</taxon>
        <taxon>Methylococcaceae</taxon>
        <taxon>Methylocucumis</taxon>
    </lineage>
</organism>
<evidence type="ECO:0000256" key="6">
    <source>
        <dbReference type="RuleBase" id="RU363041"/>
    </source>
</evidence>
<dbReference type="AlphaFoldDB" id="A0A0F3II57"/>
<evidence type="ECO:0000256" key="4">
    <source>
        <dbReference type="ARBA" id="ARBA00022989"/>
    </source>
</evidence>
<dbReference type="InterPro" id="IPR051598">
    <property type="entry name" value="TSUP/Inactive_protease-like"/>
</dbReference>
<dbReference type="EMBL" id="LAJX01000124">
    <property type="protein sequence ID" value="KJV06228.1"/>
    <property type="molecule type" value="Genomic_DNA"/>
</dbReference>
<dbReference type="PANTHER" id="PTHR43701">
    <property type="entry name" value="MEMBRANE TRANSPORTER PROTEIN MJ0441-RELATED"/>
    <property type="match status" value="1"/>
</dbReference>
<sequence length="273" mass="28581">MSIEYIVSGLLVGLLVGVTGVGGGSLMTPLLVFLFGFKPSVAVGTDLLFAAITKTSGVWVHHTKHSSVDWKVVTWLGTGSIPFAIATLMVIKHYMAIGKETTGAITFTLGIALLLTACALLIRSVILSRKSKNPPAVEEDSDIVIPDESEGRFKRMQIPATIFVGAVLGVLVTLSSVGAGALGTVALLFLYPKMRTVKIVGTDLAHAIPLTAVAGLGHLSLGNVDLTLLGSLLIGSLPGIWVGSLLSAKIPEYFLRPVLASVLMLIGLKFVLV</sequence>
<evidence type="ECO:0000313" key="8">
    <source>
        <dbReference type="Proteomes" id="UP000033684"/>
    </source>
</evidence>
<dbReference type="PATRIC" id="fig|1632867.3.peg.773"/>
<comment type="subcellular location">
    <subcellularLocation>
        <location evidence="6">Cell membrane</location>
        <topology evidence="6">Multi-pass membrane protein</topology>
    </subcellularLocation>
    <subcellularLocation>
        <location evidence="1">Membrane</location>
        <topology evidence="1">Multi-pass membrane protein</topology>
    </subcellularLocation>
</comment>
<accession>A0A0F3II57</accession>
<evidence type="ECO:0000313" key="7">
    <source>
        <dbReference type="EMBL" id="KJV06228.1"/>
    </source>
</evidence>
<keyword evidence="8" id="KW-1185">Reference proteome</keyword>
<proteinExistence type="inferred from homology"/>
<dbReference type="Proteomes" id="UP000033684">
    <property type="component" value="Unassembled WGS sequence"/>
</dbReference>
<dbReference type="GO" id="GO:0005886">
    <property type="term" value="C:plasma membrane"/>
    <property type="evidence" value="ECO:0007669"/>
    <property type="project" value="UniProtKB-SubCell"/>
</dbReference>
<dbReference type="Pfam" id="PF01925">
    <property type="entry name" value="TauE"/>
    <property type="match status" value="1"/>
</dbReference>
<keyword evidence="4 6" id="KW-1133">Transmembrane helix</keyword>
<evidence type="ECO:0000256" key="3">
    <source>
        <dbReference type="ARBA" id="ARBA00022692"/>
    </source>
</evidence>
<dbReference type="PANTHER" id="PTHR43701:SF2">
    <property type="entry name" value="MEMBRANE TRANSPORTER PROTEIN YJNA-RELATED"/>
    <property type="match status" value="1"/>
</dbReference>
<reference evidence="7 8" key="2">
    <citation type="journal article" date="2016" name="Microb. Ecol.">
        <title>Genome Characteristics of a Novel Type I Methanotroph (Sn10-6) Isolated from a Flooded Indian Rice Field.</title>
        <authorList>
            <person name="Rahalkar M.C."/>
            <person name="Pandit P.S."/>
            <person name="Dhakephalkar P.K."/>
            <person name="Pore S."/>
            <person name="Arora P."/>
            <person name="Kapse N."/>
        </authorList>
    </citation>
    <scope>NUCLEOTIDE SEQUENCE [LARGE SCALE GENOMIC DNA]</scope>
    <source>
        <strain evidence="7 8">Sn10-6</strain>
    </source>
</reference>
<feature type="transmembrane region" description="Helical" evidence="6">
    <location>
        <begin position="226"/>
        <end position="246"/>
    </location>
</feature>
<protein>
    <recommendedName>
        <fullName evidence="6">Probable membrane transporter protein</fullName>
    </recommendedName>
</protein>
<feature type="transmembrane region" description="Helical" evidence="6">
    <location>
        <begin position="72"/>
        <end position="91"/>
    </location>
</feature>
<evidence type="ECO:0000256" key="2">
    <source>
        <dbReference type="ARBA" id="ARBA00009142"/>
    </source>
</evidence>
<dbReference type="InterPro" id="IPR002781">
    <property type="entry name" value="TM_pro_TauE-like"/>
</dbReference>
<gene>
    <name evidence="7" type="ORF">VZ94_12650</name>
</gene>
<evidence type="ECO:0000256" key="1">
    <source>
        <dbReference type="ARBA" id="ARBA00004141"/>
    </source>
</evidence>
<keyword evidence="5 6" id="KW-0472">Membrane</keyword>
<dbReference type="RefSeq" id="WP_045779503.1">
    <property type="nucleotide sequence ID" value="NZ_LAJX01000124.1"/>
</dbReference>
<name>A0A0F3II57_9GAMM</name>
<comment type="similarity">
    <text evidence="2 6">Belongs to the 4-toluene sulfonate uptake permease (TSUP) (TC 2.A.102) family.</text>
</comment>
<feature type="transmembrane region" description="Helical" evidence="6">
    <location>
        <begin position="253"/>
        <end position="272"/>
    </location>
</feature>
<comment type="caution">
    <text evidence="7">The sequence shown here is derived from an EMBL/GenBank/DDBJ whole genome shotgun (WGS) entry which is preliminary data.</text>
</comment>
<keyword evidence="6" id="KW-1003">Cell membrane</keyword>
<feature type="transmembrane region" description="Helical" evidence="6">
    <location>
        <begin position="162"/>
        <end position="191"/>
    </location>
</feature>
<reference evidence="8" key="1">
    <citation type="submission" date="2015-03" db="EMBL/GenBank/DDBJ databases">
        <title>Draft genome sequence of a novel methanotroph (Sn10-6) isolated from flooded ricefield rhizosphere in India.</title>
        <authorList>
            <person name="Pandit P.S."/>
            <person name="Pore S.D."/>
            <person name="Arora P."/>
            <person name="Kapse N.G."/>
            <person name="Dhakephalkar P.K."/>
            <person name="Rahalkar M.C."/>
        </authorList>
    </citation>
    <scope>NUCLEOTIDE SEQUENCE [LARGE SCALE GENOMIC DNA]</scope>
    <source>
        <strain evidence="8">Sn10-6</strain>
    </source>
</reference>
<feature type="transmembrane region" description="Helical" evidence="6">
    <location>
        <begin position="103"/>
        <end position="122"/>
    </location>
</feature>
<dbReference type="OrthoDB" id="5189995at2"/>
<evidence type="ECO:0000256" key="5">
    <source>
        <dbReference type="ARBA" id="ARBA00023136"/>
    </source>
</evidence>